<feature type="compositionally biased region" description="Low complexity" evidence="6">
    <location>
        <begin position="809"/>
        <end position="831"/>
    </location>
</feature>
<feature type="compositionally biased region" description="Low complexity" evidence="6">
    <location>
        <begin position="86"/>
        <end position="100"/>
    </location>
</feature>
<keyword evidence="1 5" id="KW-0479">Metal-binding</keyword>
<feature type="region of interest" description="Disordered" evidence="6">
    <location>
        <begin position="507"/>
        <end position="533"/>
    </location>
</feature>
<feature type="compositionally biased region" description="Low complexity" evidence="6">
    <location>
        <begin position="841"/>
        <end position="854"/>
    </location>
</feature>
<protein>
    <recommendedName>
        <fullName evidence="7">LIM zinc-binding domain-containing protein</fullName>
    </recommendedName>
</protein>
<feature type="region of interest" description="Disordered" evidence="6">
    <location>
        <begin position="794"/>
        <end position="854"/>
    </location>
</feature>
<dbReference type="PROSITE" id="PS00478">
    <property type="entry name" value="LIM_DOMAIN_1"/>
    <property type="match status" value="1"/>
</dbReference>
<feature type="region of interest" description="Disordered" evidence="6">
    <location>
        <begin position="33"/>
        <end position="121"/>
    </location>
</feature>
<feature type="compositionally biased region" description="Low complexity" evidence="6">
    <location>
        <begin position="597"/>
        <end position="607"/>
    </location>
</feature>
<feature type="compositionally biased region" description="Polar residues" evidence="6">
    <location>
        <begin position="61"/>
        <end position="76"/>
    </location>
</feature>
<dbReference type="PANTHER" id="PTHR24205">
    <property type="entry name" value="FOUR AND A HALF LIM DOMAINS PROTEIN"/>
    <property type="match status" value="1"/>
</dbReference>
<dbReference type="EMBL" id="KB445791">
    <property type="protein sequence ID" value="EMD41763.1"/>
    <property type="molecule type" value="Genomic_DNA"/>
</dbReference>
<feature type="domain" description="LIM zinc-binding" evidence="7">
    <location>
        <begin position="212"/>
        <end position="276"/>
    </location>
</feature>
<feature type="compositionally biased region" description="Polar residues" evidence="6">
    <location>
        <begin position="995"/>
        <end position="1004"/>
    </location>
</feature>
<keyword evidence="3 5" id="KW-0862">Zinc</keyword>
<evidence type="ECO:0000256" key="6">
    <source>
        <dbReference type="SAM" id="MobiDB-lite"/>
    </source>
</evidence>
<feature type="region of interest" description="Disordered" evidence="6">
    <location>
        <begin position="376"/>
        <end position="408"/>
    </location>
</feature>
<feature type="compositionally biased region" description="Low complexity" evidence="6">
    <location>
        <begin position="279"/>
        <end position="289"/>
    </location>
</feature>
<dbReference type="GO" id="GO:0005634">
    <property type="term" value="C:nucleus"/>
    <property type="evidence" value="ECO:0007669"/>
    <property type="project" value="TreeGrafter"/>
</dbReference>
<gene>
    <name evidence="8" type="ORF">CERSUDRAFT_110337</name>
</gene>
<feature type="compositionally biased region" description="Low complexity" evidence="6">
    <location>
        <begin position="465"/>
        <end position="476"/>
    </location>
</feature>
<accession>M2QXA7</accession>
<evidence type="ECO:0000256" key="1">
    <source>
        <dbReference type="ARBA" id="ARBA00022723"/>
    </source>
</evidence>
<evidence type="ECO:0000259" key="7">
    <source>
        <dbReference type="PROSITE" id="PS50023"/>
    </source>
</evidence>
<dbReference type="GO" id="GO:0046872">
    <property type="term" value="F:metal ion binding"/>
    <property type="evidence" value="ECO:0007669"/>
    <property type="project" value="UniProtKB-KW"/>
</dbReference>
<feature type="compositionally biased region" description="Polar residues" evidence="6">
    <location>
        <begin position="691"/>
        <end position="713"/>
    </location>
</feature>
<feature type="compositionally biased region" description="Basic and acidic residues" evidence="6">
    <location>
        <begin position="376"/>
        <end position="389"/>
    </location>
</feature>
<feature type="compositionally biased region" description="Low complexity" evidence="6">
    <location>
        <begin position="578"/>
        <end position="590"/>
    </location>
</feature>
<evidence type="ECO:0000313" key="8">
    <source>
        <dbReference type="EMBL" id="EMD41763.1"/>
    </source>
</evidence>
<feature type="region of interest" description="Disordered" evidence="6">
    <location>
        <begin position="565"/>
        <end position="713"/>
    </location>
</feature>
<feature type="region of interest" description="Disordered" evidence="6">
    <location>
        <begin position="279"/>
        <end position="356"/>
    </location>
</feature>
<evidence type="ECO:0000313" key="9">
    <source>
        <dbReference type="Proteomes" id="UP000016930"/>
    </source>
</evidence>
<keyword evidence="4 5" id="KW-0440">LIM domain</keyword>
<dbReference type="PROSITE" id="PS50023">
    <property type="entry name" value="LIM_DOMAIN_2"/>
    <property type="match status" value="2"/>
</dbReference>
<dbReference type="CDD" id="cd08368">
    <property type="entry name" value="LIM"/>
    <property type="match status" value="1"/>
</dbReference>
<feature type="region of interest" description="Disordered" evidence="6">
    <location>
        <begin position="988"/>
        <end position="1038"/>
    </location>
</feature>
<reference evidence="8 9" key="1">
    <citation type="journal article" date="2012" name="Proc. Natl. Acad. Sci. U.S.A.">
        <title>Comparative genomics of Ceriporiopsis subvermispora and Phanerochaete chrysosporium provide insight into selective ligninolysis.</title>
        <authorList>
            <person name="Fernandez-Fueyo E."/>
            <person name="Ruiz-Duenas F.J."/>
            <person name="Ferreira P."/>
            <person name="Floudas D."/>
            <person name="Hibbett D.S."/>
            <person name="Canessa P."/>
            <person name="Larrondo L.F."/>
            <person name="James T.Y."/>
            <person name="Seelenfreund D."/>
            <person name="Lobos S."/>
            <person name="Polanco R."/>
            <person name="Tello M."/>
            <person name="Honda Y."/>
            <person name="Watanabe T."/>
            <person name="Watanabe T."/>
            <person name="Ryu J.S."/>
            <person name="Kubicek C.P."/>
            <person name="Schmoll M."/>
            <person name="Gaskell J."/>
            <person name="Hammel K.E."/>
            <person name="St John F.J."/>
            <person name="Vanden Wymelenberg A."/>
            <person name="Sabat G."/>
            <person name="Splinter BonDurant S."/>
            <person name="Syed K."/>
            <person name="Yadav J.S."/>
            <person name="Doddapaneni H."/>
            <person name="Subramanian V."/>
            <person name="Lavin J.L."/>
            <person name="Oguiza J.A."/>
            <person name="Perez G."/>
            <person name="Pisabarro A.G."/>
            <person name="Ramirez L."/>
            <person name="Santoyo F."/>
            <person name="Master E."/>
            <person name="Coutinho P.M."/>
            <person name="Henrissat B."/>
            <person name="Lombard V."/>
            <person name="Magnuson J.K."/>
            <person name="Kuees U."/>
            <person name="Hori C."/>
            <person name="Igarashi K."/>
            <person name="Samejima M."/>
            <person name="Held B.W."/>
            <person name="Barry K.W."/>
            <person name="LaButti K.M."/>
            <person name="Lapidus A."/>
            <person name="Lindquist E.A."/>
            <person name="Lucas S.M."/>
            <person name="Riley R."/>
            <person name="Salamov A.A."/>
            <person name="Hoffmeister D."/>
            <person name="Schwenk D."/>
            <person name="Hadar Y."/>
            <person name="Yarden O."/>
            <person name="de Vries R.P."/>
            <person name="Wiebenga A."/>
            <person name="Stenlid J."/>
            <person name="Eastwood D."/>
            <person name="Grigoriev I.V."/>
            <person name="Berka R.M."/>
            <person name="Blanchette R.A."/>
            <person name="Kersten P."/>
            <person name="Martinez A.T."/>
            <person name="Vicuna R."/>
            <person name="Cullen D."/>
        </authorList>
    </citation>
    <scope>NUCLEOTIDE SEQUENCE [LARGE SCALE GENOMIC DNA]</scope>
    <source>
        <strain evidence="8 9">B</strain>
    </source>
</reference>
<evidence type="ECO:0000256" key="5">
    <source>
        <dbReference type="PROSITE-ProRule" id="PRU00125"/>
    </source>
</evidence>
<dbReference type="InterPro" id="IPR001781">
    <property type="entry name" value="Znf_LIM"/>
</dbReference>
<feature type="region of interest" description="Disordered" evidence="6">
    <location>
        <begin position="457"/>
        <end position="492"/>
    </location>
</feature>
<dbReference type="GO" id="GO:0003712">
    <property type="term" value="F:transcription coregulator activity"/>
    <property type="evidence" value="ECO:0007669"/>
    <property type="project" value="TreeGrafter"/>
</dbReference>
<dbReference type="Pfam" id="PF00412">
    <property type="entry name" value="LIM"/>
    <property type="match status" value="1"/>
</dbReference>
<sequence>MGFCRRCGEIVSGVRCKCGGTAVAPVVKWKLGDTEQTEDRWSRTYVTKDKSSTTGAKAPASATSVGANVSSTSAQPLSRRFPRPQGSTSSTSSSLSSGVSDHIASTTSQPVSPMKRTSSILNTHSPSTAAAAGILPNPHGSELAKVYGSILQPKETLASYHCSRCATPFTPDATIYPEPSSLLSSDHDDVSVVPETRFLCRSCFTSHGGSRGECASCHRPVLILKSEGGFIENSGQVWHKKCFRCDGCSKAIGDSPMVDLLGRPSCATCFDSCLTRPNQNSPVSNVSSSGGEKRNNLGGIRRNSNSREGSPALEELEQRLGIAQSRQNTPITESKVDNYSSRMASPFGSGKVQTPLSARFSSPVGFSDTSPTIERLAARSRSDSSRSGHGDQSSPSSGTLRIIRPTNITSVRDGETYVRSEKARVADSDIFDSPTGVGARASRPSEDAITEMKLRLLRQASPGISSRVTSPTTTPTRPHHRTSDSRSLNRLSDLSVDSLTSAIAGVRSHDGRAASPPSFGTDARRSLREDSKGYEPEIDRFLLQPHRTGDAEVASLLGDIPSQAPHDLIDLNDPARYVNSSPSESSPVSNALRRPNLSAESGAARLASRLRQRPSRSSLDSDYKHSVPSTPDLAGNFSDSASTSESSGPSTPPSFSPPAGRSAGSADKTIGRFGVGSRDVSSRRSSDVGSNTPTPKSKTMPAQLTISSPTPLSSDARCARCHLPLFSTRLGGKFVTVPEESPGNGVPPKTYHTSCFTCKVCDKPFEERDGGRAVFVRGEQGACHVQCAPPERIKVRQIPSVSPRPHSNSVPSSASPRTTATATYHSPSSSSRYERPPPSAPATTTTFGSSQPRFGSSSSCPGCKKAVSPMEWGVVPGPHGTRWHAACLVCGGKEARGRRKDEGKPGCGKKLDSAARTDSGGAVWCRECLLLLPASLRQPGSPVRPLVPSHTGGHASGGVVPQYTGTTTIARQFTGVGANSDAALLRQLSGGGLSPTRQLSSSPTKMHDGARPGSVRRYPRPKSVTGIRSTKSEGEGRGMFLVRQLTGGSGGFSGNDYGL</sequence>
<keyword evidence="2" id="KW-0677">Repeat</keyword>
<feature type="compositionally biased region" description="Polar residues" evidence="6">
    <location>
        <begin position="324"/>
        <end position="343"/>
    </location>
</feature>
<evidence type="ECO:0000256" key="4">
    <source>
        <dbReference type="ARBA" id="ARBA00023038"/>
    </source>
</evidence>
<dbReference type="OrthoDB" id="1112565at2759"/>
<feature type="compositionally biased region" description="Polar residues" evidence="6">
    <location>
        <begin position="103"/>
        <end position="121"/>
    </location>
</feature>
<dbReference type="STRING" id="914234.M2QXA7"/>
<feature type="domain" description="LIM zinc-binding" evidence="7">
    <location>
        <begin position="716"/>
        <end position="794"/>
    </location>
</feature>
<dbReference type="Proteomes" id="UP000016930">
    <property type="component" value="Unassembled WGS sequence"/>
</dbReference>
<dbReference type="GO" id="GO:0030695">
    <property type="term" value="F:GTPase regulator activity"/>
    <property type="evidence" value="ECO:0007669"/>
    <property type="project" value="UniProtKB-ARBA"/>
</dbReference>
<feature type="compositionally biased region" description="Basic and acidic residues" evidence="6">
    <location>
        <begin position="33"/>
        <end position="51"/>
    </location>
</feature>
<proteinExistence type="predicted"/>
<evidence type="ECO:0000256" key="2">
    <source>
        <dbReference type="ARBA" id="ARBA00022737"/>
    </source>
</evidence>
<organism evidence="8 9">
    <name type="scientific">Ceriporiopsis subvermispora (strain B)</name>
    <name type="common">White-rot fungus</name>
    <name type="synonym">Gelatoporia subvermispora</name>
    <dbReference type="NCBI Taxonomy" id="914234"/>
    <lineage>
        <taxon>Eukaryota</taxon>
        <taxon>Fungi</taxon>
        <taxon>Dikarya</taxon>
        <taxon>Basidiomycota</taxon>
        <taxon>Agaricomycotina</taxon>
        <taxon>Agaricomycetes</taxon>
        <taxon>Polyporales</taxon>
        <taxon>Gelatoporiaceae</taxon>
        <taxon>Gelatoporia</taxon>
    </lineage>
</organism>
<feature type="compositionally biased region" description="Basic and acidic residues" evidence="6">
    <location>
        <begin position="522"/>
        <end position="533"/>
    </location>
</feature>
<name>M2QXA7_CERS8</name>
<dbReference type="AlphaFoldDB" id="M2QXA7"/>
<dbReference type="SMART" id="SM00132">
    <property type="entry name" value="LIM"/>
    <property type="match status" value="3"/>
</dbReference>
<dbReference type="Gene3D" id="2.10.110.10">
    <property type="entry name" value="Cysteine Rich Protein"/>
    <property type="match status" value="3"/>
</dbReference>
<dbReference type="PANTHER" id="PTHR24205:SF16">
    <property type="entry name" value="GH01042P-RELATED"/>
    <property type="match status" value="1"/>
</dbReference>
<dbReference type="HOGENOM" id="CLU_003767_0_0_1"/>
<keyword evidence="9" id="KW-1185">Reference proteome</keyword>
<evidence type="ECO:0000256" key="3">
    <source>
        <dbReference type="ARBA" id="ARBA00022833"/>
    </source>
</evidence>
<feature type="compositionally biased region" description="Low complexity" evidence="6">
    <location>
        <begin position="637"/>
        <end position="649"/>
    </location>
</feature>